<accession>A0A1B6D816</accession>
<sequence>EEFIKTLYHQIQMLCFKFHNQKSNQILNTCWKNQQLLLNFCRVNKISNLSKDLISHPFTHMCVQYHMVTGSSEFWEFIETWLEILLERNIIVCRRRMCKQQLCKTSLDESLISITQGILQLPSNKEFGLNGIVTKILLFNALIPKEDTISLKQLYN</sequence>
<name>A0A1B6D816_9HEMI</name>
<dbReference type="EMBL" id="GEDC01015469">
    <property type="protein sequence ID" value="JAS21829.1"/>
    <property type="molecule type" value="Transcribed_RNA"/>
</dbReference>
<evidence type="ECO:0000313" key="1">
    <source>
        <dbReference type="EMBL" id="JAS21829.1"/>
    </source>
</evidence>
<gene>
    <name evidence="1" type="ORF">g.688</name>
</gene>
<feature type="non-terminal residue" evidence="1">
    <location>
        <position position="1"/>
    </location>
</feature>
<protein>
    <submittedName>
        <fullName evidence="1">Uncharacterized protein</fullName>
    </submittedName>
</protein>
<dbReference type="AlphaFoldDB" id="A0A1B6D816"/>
<reference evidence="1" key="1">
    <citation type="submission" date="2015-12" db="EMBL/GenBank/DDBJ databases">
        <title>De novo transcriptome assembly of four potential Pierce s Disease insect vectors from Arizona vineyards.</title>
        <authorList>
            <person name="Tassone E.E."/>
        </authorList>
    </citation>
    <scope>NUCLEOTIDE SEQUENCE</scope>
</reference>
<proteinExistence type="predicted"/>
<organism evidence="1">
    <name type="scientific">Clastoptera arizonana</name>
    <name type="common">Arizona spittle bug</name>
    <dbReference type="NCBI Taxonomy" id="38151"/>
    <lineage>
        <taxon>Eukaryota</taxon>
        <taxon>Metazoa</taxon>
        <taxon>Ecdysozoa</taxon>
        <taxon>Arthropoda</taxon>
        <taxon>Hexapoda</taxon>
        <taxon>Insecta</taxon>
        <taxon>Pterygota</taxon>
        <taxon>Neoptera</taxon>
        <taxon>Paraneoptera</taxon>
        <taxon>Hemiptera</taxon>
        <taxon>Auchenorrhyncha</taxon>
        <taxon>Cercopoidea</taxon>
        <taxon>Clastopteridae</taxon>
        <taxon>Clastoptera</taxon>
    </lineage>
</organism>